<dbReference type="EMBL" id="CP011853">
    <property type="protein sequence ID" value="ALG83222.1"/>
    <property type="molecule type" value="Genomic_DNA"/>
</dbReference>
<proteinExistence type="predicted"/>
<dbReference type="Proteomes" id="UP000063789">
    <property type="component" value="Chromosome"/>
</dbReference>
<dbReference type="InterPro" id="IPR041467">
    <property type="entry name" value="Sco4008_C"/>
</dbReference>
<sequence length="194" mass="21659">MGWDVEGRKRRILDAAVAEFAAHGPHGTTIERIAKAAGVNKERVYTHFGGKDRLFATVLREELAKVARDVPVESFATEDVGDYAGRVYDYHREHPELGRLMRWEGLVFDTEVPDEAERREYYGYKVAAMTDGQAKGTVTSDLDADHLMFLVLSLAGWWSAVPQVARMITGAESDAEHARRRASVVTAARRLIGQ</sequence>
<dbReference type="Gene3D" id="1.10.357.10">
    <property type="entry name" value="Tetracycline Repressor, domain 2"/>
    <property type="match status" value="1"/>
</dbReference>
<keyword evidence="1 2" id="KW-0238">DNA-binding</keyword>
<evidence type="ECO:0000256" key="2">
    <source>
        <dbReference type="PROSITE-ProRule" id="PRU00335"/>
    </source>
</evidence>
<accession>A0A0N9NDM8</accession>
<dbReference type="PATRIC" id="fig|1136941.3.peg.46"/>
<dbReference type="PANTHER" id="PTHR30328">
    <property type="entry name" value="TRANSCRIPTIONAL REPRESSOR"/>
    <property type="match status" value="1"/>
</dbReference>
<evidence type="ECO:0000256" key="1">
    <source>
        <dbReference type="ARBA" id="ARBA00023125"/>
    </source>
</evidence>
<dbReference type="PANTHER" id="PTHR30328:SF54">
    <property type="entry name" value="HTH-TYPE TRANSCRIPTIONAL REPRESSOR SCO4008"/>
    <property type="match status" value="1"/>
</dbReference>
<dbReference type="Pfam" id="PF00440">
    <property type="entry name" value="TetR_N"/>
    <property type="match status" value="1"/>
</dbReference>
<dbReference type="GO" id="GO:0006355">
    <property type="term" value="P:regulation of DNA-templated transcription"/>
    <property type="evidence" value="ECO:0007669"/>
    <property type="project" value="UniProtKB-ARBA"/>
</dbReference>
<dbReference type="InterPro" id="IPR001647">
    <property type="entry name" value="HTH_TetR"/>
</dbReference>
<dbReference type="AlphaFoldDB" id="A0A0N9NDM8"/>
<keyword evidence="5" id="KW-1185">Reference proteome</keyword>
<reference evidence="4 5" key="2">
    <citation type="journal article" date="2017" name="Int. J. Syst. Evol. Microbiol.">
        <title>Gordonia phthalatica sp. nov., a di-n-butyl phthalate-degrading bacterium isolated from activated sludge.</title>
        <authorList>
            <person name="Jin D."/>
            <person name="Kong X."/>
            <person name="Jia M."/>
            <person name="Yu X."/>
            <person name="Wang X."/>
            <person name="Zhuang X."/>
            <person name="Deng Y."/>
            <person name="Bai Z."/>
        </authorList>
    </citation>
    <scope>NUCLEOTIDE SEQUENCE [LARGE SCALE GENOMIC DNA]</scope>
    <source>
        <strain evidence="4 5">QH-11</strain>
    </source>
</reference>
<protein>
    <submittedName>
        <fullName evidence="4">TetR family transcriptional regulator</fullName>
    </submittedName>
</protein>
<feature type="DNA-binding region" description="H-T-H motif" evidence="2">
    <location>
        <begin position="29"/>
        <end position="48"/>
    </location>
</feature>
<dbReference type="SUPFAM" id="SSF46689">
    <property type="entry name" value="Homeodomain-like"/>
    <property type="match status" value="1"/>
</dbReference>
<dbReference type="Pfam" id="PF17926">
    <property type="entry name" value="TetR_C_21"/>
    <property type="match status" value="1"/>
</dbReference>
<reference evidence="5" key="1">
    <citation type="submission" date="2015-06" db="EMBL/GenBank/DDBJ databases">
        <title>Complete genome sequence and metabolic analysis of phthalate degradation pathway in Gordonia sp. QH-11.</title>
        <authorList>
            <person name="Jin D."/>
            <person name="Kong X."/>
            <person name="Bai Z."/>
        </authorList>
    </citation>
    <scope>NUCLEOTIDE SEQUENCE [LARGE SCALE GENOMIC DNA]</scope>
    <source>
        <strain evidence="5">QH-11</strain>
    </source>
</reference>
<dbReference type="PRINTS" id="PR00455">
    <property type="entry name" value="HTHTETR"/>
</dbReference>
<evidence type="ECO:0000259" key="3">
    <source>
        <dbReference type="PROSITE" id="PS50977"/>
    </source>
</evidence>
<dbReference type="RefSeq" id="WP_024476687.1">
    <property type="nucleotide sequence ID" value="NZ_CP011853.1"/>
</dbReference>
<dbReference type="InterPro" id="IPR050109">
    <property type="entry name" value="HTH-type_TetR-like_transc_reg"/>
</dbReference>
<dbReference type="InterPro" id="IPR009057">
    <property type="entry name" value="Homeodomain-like_sf"/>
</dbReference>
<dbReference type="KEGG" id="goq:ACH46_00235"/>
<dbReference type="SUPFAM" id="SSF48498">
    <property type="entry name" value="Tetracyclin repressor-like, C-terminal domain"/>
    <property type="match status" value="1"/>
</dbReference>
<feature type="domain" description="HTH tetR-type" evidence="3">
    <location>
        <begin position="6"/>
        <end position="66"/>
    </location>
</feature>
<dbReference type="PROSITE" id="PS50977">
    <property type="entry name" value="HTH_TETR_2"/>
    <property type="match status" value="1"/>
</dbReference>
<dbReference type="InterPro" id="IPR036271">
    <property type="entry name" value="Tet_transcr_reg_TetR-rel_C_sf"/>
</dbReference>
<organism evidence="4 5">
    <name type="scientific">Gordonia phthalatica</name>
    <dbReference type="NCBI Taxonomy" id="1136941"/>
    <lineage>
        <taxon>Bacteria</taxon>
        <taxon>Bacillati</taxon>
        <taxon>Actinomycetota</taxon>
        <taxon>Actinomycetes</taxon>
        <taxon>Mycobacteriales</taxon>
        <taxon>Gordoniaceae</taxon>
        <taxon>Gordonia</taxon>
    </lineage>
</organism>
<dbReference type="GO" id="GO:0003677">
    <property type="term" value="F:DNA binding"/>
    <property type="evidence" value="ECO:0007669"/>
    <property type="project" value="UniProtKB-UniRule"/>
</dbReference>
<gene>
    <name evidence="4" type="ORF">ACH46_00235</name>
</gene>
<dbReference type="OrthoDB" id="4726108at2"/>
<name>A0A0N9NDM8_9ACTN</name>
<evidence type="ECO:0000313" key="5">
    <source>
        <dbReference type="Proteomes" id="UP000063789"/>
    </source>
</evidence>
<evidence type="ECO:0000313" key="4">
    <source>
        <dbReference type="EMBL" id="ALG83222.1"/>
    </source>
</evidence>